<evidence type="ECO:0000256" key="2">
    <source>
        <dbReference type="PROSITE-ProRule" id="PRU00335"/>
    </source>
</evidence>
<protein>
    <submittedName>
        <fullName evidence="4">TetR/AcrR family transcriptional regulator</fullName>
    </submittedName>
</protein>
<dbReference type="EMBL" id="CP061035">
    <property type="protein sequence ID" value="QQV77651.1"/>
    <property type="molecule type" value="Genomic_DNA"/>
</dbReference>
<dbReference type="PROSITE" id="PS50977">
    <property type="entry name" value="HTH_TETR_2"/>
    <property type="match status" value="1"/>
</dbReference>
<feature type="domain" description="HTH tetR-type" evidence="3">
    <location>
        <begin position="14"/>
        <end position="74"/>
    </location>
</feature>
<sequence length="215" mass="23598">MTSKRGRPPNSEAGGVSNALLDATFALLRIKSHVDITMGEVAKIAGTQPSMIRYYFGDKDGLLAAVSDVLARHTDEKMAEVERSFDPTKGAAGPIIRALVEIYYNPPLYEAGSIMVIEALRPNSVLIGNFRSRTAKKTVVRMMRMIRSCVANGRYHYDLNIPTAILSIMSLTTGPMACAPMFEAGQNGTAFDQETWINDASLMLEHAFGRDTNHR</sequence>
<dbReference type="InterPro" id="IPR009057">
    <property type="entry name" value="Homeodomain-like_sf"/>
</dbReference>
<reference evidence="5" key="1">
    <citation type="submission" date="2020-09" db="EMBL/GenBank/DDBJ databases">
        <title>Sphingomonas sp., a new species isolated from pork steak.</title>
        <authorList>
            <person name="Heidler von Heilborn D."/>
        </authorList>
    </citation>
    <scope>NUCLEOTIDE SEQUENCE [LARGE SCALE GENOMIC DNA]</scope>
</reference>
<dbReference type="Gene3D" id="1.10.357.10">
    <property type="entry name" value="Tetracycline Repressor, domain 2"/>
    <property type="match status" value="1"/>
</dbReference>
<evidence type="ECO:0000256" key="1">
    <source>
        <dbReference type="ARBA" id="ARBA00023125"/>
    </source>
</evidence>
<dbReference type="AlphaFoldDB" id="A0A974S4L3"/>
<name>A0A974S4L3_9SPHN</name>
<evidence type="ECO:0000259" key="3">
    <source>
        <dbReference type="PROSITE" id="PS50977"/>
    </source>
</evidence>
<feature type="DNA-binding region" description="H-T-H motif" evidence="2">
    <location>
        <begin position="37"/>
        <end position="56"/>
    </location>
</feature>
<dbReference type="GO" id="GO:0003677">
    <property type="term" value="F:DNA binding"/>
    <property type="evidence" value="ECO:0007669"/>
    <property type="project" value="UniProtKB-UniRule"/>
</dbReference>
<dbReference type="InterPro" id="IPR001647">
    <property type="entry name" value="HTH_TetR"/>
</dbReference>
<keyword evidence="1 2" id="KW-0238">DNA-binding</keyword>
<evidence type="ECO:0000313" key="4">
    <source>
        <dbReference type="EMBL" id="QQV77651.1"/>
    </source>
</evidence>
<dbReference type="KEGG" id="sari:H5J25_02285"/>
<evidence type="ECO:0000313" key="5">
    <source>
        <dbReference type="Proteomes" id="UP000595894"/>
    </source>
</evidence>
<gene>
    <name evidence="4" type="ORF">H5J25_02285</name>
</gene>
<dbReference type="RefSeq" id="WP_202094351.1">
    <property type="nucleotide sequence ID" value="NZ_CP061035.1"/>
</dbReference>
<keyword evidence="5" id="KW-1185">Reference proteome</keyword>
<dbReference type="SUPFAM" id="SSF46689">
    <property type="entry name" value="Homeodomain-like"/>
    <property type="match status" value="1"/>
</dbReference>
<dbReference type="Proteomes" id="UP000595894">
    <property type="component" value="Chromosome"/>
</dbReference>
<accession>A0A974S4L3</accession>
<proteinExistence type="predicted"/>
<organism evidence="4 5">
    <name type="scientific">Sphingomonas aliaeris</name>
    <dbReference type="NCBI Taxonomy" id="2759526"/>
    <lineage>
        <taxon>Bacteria</taxon>
        <taxon>Pseudomonadati</taxon>
        <taxon>Pseudomonadota</taxon>
        <taxon>Alphaproteobacteria</taxon>
        <taxon>Sphingomonadales</taxon>
        <taxon>Sphingomonadaceae</taxon>
        <taxon>Sphingomonas</taxon>
    </lineage>
</organism>